<evidence type="ECO:0000256" key="2">
    <source>
        <dbReference type="SAM" id="SignalP"/>
    </source>
</evidence>
<organism evidence="3 4">
    <name type="scientific">Vigna unguiculata</name>
    <name type="common">Cowpea</name>
    <dbReference type="NCBI Taxonomy" id="3917"/>
    <lineage>
        <taxon>Eukaryota</taxon>
        <taxon>Viridiplantae</taxon>
        <taxon>Streptophyta</taxon>
        <taxon>Embryophyta</taxon>
        <taxon>Tracheophyta</taxon>
        <taxon>Spermatophyta</taxon>
        <taxon>Magnoliopsida</taxon>
        <taxon>eudicotyledons</taxon>
        <taxon>Gunneridae</taxon>
        <taxon>Pentapetalae</taxon>
        <taxon>rosids</taxon>
        <taxon>fabids</taxon>
        <taxon>Fabales</taxon>
        <taxon>Fabaceae</taxon>
        <taxon>Papilionoideae</taxon>
        <taxon>50 kb inversion clade</taxon>
        <taxon>NPAAA clade</taxon>
        <taxon>indigoferoid/millettioid clade</taxon>
        <taxon>Phaseoleae</taxon>
        <taxon>Vigna</taxon>
    </lineage>
</organism>
<evidence type="ECO:0000256" key="1">
    <source>
        <dbReference type="SAM" id="MobiDB-lite"/>
    </source>
</evidence>
<evidence type="ECO:0000313" key="4">
    <source>
        <dbReference type="Proteomes" id="UP000501690"/>
    </source>
</evidence>
<keyword evidence="2" id="KW-0732">Signal</keyword>
<dbReference type="AlphaFoldDB" id="A0A4D6LQ24"/>
<dbReference type="Proteomes" id="UP000501690">
    <property type="component" value="Linkage Group LG4"/>
</dbReference>
<sequence>MTTHLLIMYSLALCSLRAPPSPLFDDILLFDPAMEELSIFISSGGVLKEVSGVVLTRVGLEKRQRWGMKECAVPPNPPDRHQWTPPHHFGIHTPIRGN</sequence>
<feature type="region of interest" description="Disordered" evidence="1">
    <location>
        <begin position="75"/>
        <end position="98"/>
    </location>
</feature>
<dbReference type="EMBL" id="CP039348">
    <property type="protein sequence ID" value="QCD90246.1"/>
    <property type="molecule type" value="Genomic_DNA"/>
</dbReference>
<feature type="signal peptide" evidence="2">
    <location>
        <begin position="1"/>
        <end position="17"/>
    </location>
</feature>
<proteinExistence type="predicted"/>
<gene>
    <name evidence="3" type="ORF">DEO72_LG4g1201</name>
</gene>
<reference evidence="3 4" key="1">
    <citation type="submission" date="2019-04" db="EMBL/GenBank/DDBJ databases">
        <title>An improved genome assembly and genetic linkage map for asparagus bean, Vigna unguiculata ssp. sesquipedialis.</title>
        <authorList>
            <person name="Xia Q."/>
            <person name="Zhang R."/>
            <person name="Dong Y."/>
        </authorList>
    </citation>
    <scope>NUCLEOTIDE SEQUENCE [LARGE SCALE GENOMIC DNA]</scope>
    <source>
        <tissue evidence="3">Leaf</tissue>
    </source>
</reference>
<keyword evidence="4" id="KW-1185">Reference proteome</keyword>
<evidence type="ECO:0000313" key="3">
    <source>
        <dbReference type="EMBL" id="QCD90246.1"/>
    </source>
</evidence>
<name>A0A4D6LQ24_VIGUN</name>
<protein>
    <recommendedName>
        <fullName evidence="5">Secreted protein</fullName>
    </recommendedName>
</protein>
<accession>A0A4D6LQ24</accession>
<feature type="chain" id="PRO_5020037101" description="Secreted protein" evidence="2">
    <location>
        <begin position="18"/>
        <end position="98"/>
    </location>
</feature>
<evidence type="ECO:0008006" key="5">
    <source>
        <dbReference type="Google" id="ProtNLM"/>
    </source>
</evidence>